<dbReference type="PANTHER" id="PTHR43739">
    <property type="entry name" value="XYLOGLUCANASE (EUROFUNG)"/>
    <property type="match status" value="1"/>
</dbReference>
<proteinExistence type="predicted"/>
<dbReference type="InterPro" id="IPR015943">
    <property type="entry name" value="WD40/YVTN_repeat-like_dom_sf"/>
</dbReference>
<dbReference type="CDD" id="cd15482">
    <property type="entry name" value="Sialidase_non-viral"/>
    <property type="match status" value="1"/>
</dbReference>
<dbReference type="InterPro" id="IPR052025">
    <property type="entry name" value="Xyloglucanase_GH74"/>
</dbReference>
<dbReference type="SUPFAM" id="SSF110296">
    <property type="entry name" value="Oligoxyloglucan reducing end-specific cellobiohydrolase"/>
    <property type="match status" value="1"/>
</dbReference>
<organism evidence="1 2">
    <name type="scientific">Calycomorphotria hydatis</name>
    <dbReference type="NCBI Taxonomy" id="2528027"/>
    <lineage>
        <taxon>Bacteria</taxon>
        <taxon>Pseudomonadati</taxon>
        <taxon>Planctomycetota</taxon>
        <taxon>Planctomycetia</taxon>
        <taxon>Planctomycetales</taxon>
        <taxon>Planctomycetaceae</taxon>
        <taxon>Calycomorphotria</taxon>
    </lineage>
</organism>
<evidence type="ECO:0000313" key="1">
    <source>
        <dbReference type="EMBL" id="QDT67094.1"/>
    </source>
</evidence>
<protein>
    <submittedName>
        <fullName evidence="1">BNR/Asp-box repeat protein</fullName>
    </submittedName>
</protein>
<dbReference type="AlphaFoldDB" id="A0A517TFE3"/>
<dbReference type="Gene3D" id="2.130.10.10">
    <property type="entry name" value="YVTN repeat-like/Quinoprotein amine dehydrogenase"/>
    <property type="match status" value="1"/>
</dbReference>
<dbReference type="Proteomes" id="UP000319976">
    <property type="component" value="Chromosome"/>
</dbReference>
<name>A0A517TFE3_9PLAN</name>
<reference evidence="1 2" key="1">
    <citation type="submission" date="2019-02" db="EMBL/GenBank/DDBJ databases">
        <title>Deep-cultivation of Planctomycetes and their phenomic and genomic characterization uncovers novel biology.</title>
        <authorList>
            <person name="Wiegand S."/>
            <person name="Jogler M."/>
            <person name="Boedeker C."/>
            <person name="Pinto D."/>
            <person name="Vollmers J."/>
            <person name="Rivas-Marin E."/>
            <person name="Kohn T."/>
            <person name="Peeters S.H."/>
            <person name="Heuer A."/>
            <person name="Rast P."/>
            <person name="Oberbeckmann S."/>
            <person name="Bunk B."/>
            <person name="Jeske O."/>
            <person name="Meyerdierks A."/>
            <person name="Storesund J.E."/>
            <person name="Kallscheuer N."/>
            <person name="Luecker S."/>
            <person name="Lage O.M."/>
            <person name="Pohl T."/>
            <person name="Merkel B.J."/>
            <person name="Hornburger P."/>
            <person name="Mueller R.-W."/>
            <person name="Bruemmer F."/>
            <person name="Labrenz M."/>
            <person name="Spormann A.M."/>
            <person name="Op den Camp H."/>
            <person name="Overmann J."/>
            <person name="Amann R."/>
            <person name="Jetten M.S.M."/>
            <person name="Mascher T."/>
            <person name="Medema M.H."/>
            <person name="Devos D.P."/>
            <person name="Kaster A.-K."/>
            <person name="Ovreas L."/>
            <person name="Rohde M."/>
            <person name="Galperin M.Y."/>
            <person name="Jogler C."/>
        </authorList>
    </citation>
    <scope>NUCLEOTIDE SEQUENCE [LARGE SCALE GENOMIC DNA]</scope>
    <source>
        <strain evidence="1 2">V22</strain>
    </source>
</reference>
<accession>A0A517TFE3</accession>
<keyword evidence="2" id="KW-1185">Reference proteome</keyword>
<dbReference type="KEGG" id="chya:V22_43670"/>
<dbReference type="PANTHER" id="PTHR43739:SF5">
    <property type="entry name" value="EXO-ALPHA-SIALIDASE"/>
    <property type="match status" value="1"/>
</dbReference>
<dbReference type="OrthoDB" id="9757947at2"/>
<dbReference type="GO" id="GO:0010411">
    <property type="term" value="P:xyloglucan metabolic process"/>
    <property type="evidence" value="ECO:0007669"/>
    <property type="project" value="TreeGrafter"/>
</dbReference>
<dbReference type="EMBL" id="CP036316">
    <property type="protein sequence ID" value="QDT67094.1"/>
    <property type="molecule type" value="Genomic_DNA"/>
</dbReference>
<gene>
    <name evidence="1" type="ORF">V22_43670</name>
</gene>
<dbReference type="RefSeq" id="WP_145266771.1">
    <property type="nucleotide sequence ID" value="NZ_CP036316.1"/>
</dbReference>
<evidence type="ECO:0000313" key="2">
    <source>
        <dbReference type="Proteomes" id="UP000319976"/>
    </source>
</evidence>
<sequence length="371" mass="41214">MSDRLQVGTRKGLFTIDRGANGWEISKVDFWGEPVTMFLHDPRDGWTYASLTLGHFGVKLHRSADNGETWEECGVPVFPEGAMVPERPADEETPPGTKPASLSEIWALETGGPDKPDVLWAGTIPAALYKSTDRGSTWELVESLFNKEERMQWFGGGKDESGLHSILVDPRDSNHITIAISCGGVWETRDAGETWELLGEGLRQEYMPPDLAYSKVTQDVHRLAASAANHDVMWVQHHNGMFHSTDGSHNYREITDVQPSVFGFAVCAHPHDANTAWFVPAQKDEYRIPVDGQMVVTRTRDGGESFESLREGLPQKHCYDLIFRHGLDVDDSGERLAMGSSTGGLWISENGGDNWQAVSNTLPQIYTVRFA</sequence>